<evidence type="ECO:0000313" key="2">
    <source>
        <dbReference type="Proteomes" id="UP000194639"/>
    </source>
</evidence>
<dbReference type="NCBIfam" id="TIGR02565">
    <property type="entry name" value="cas_Csy2"/>
    <property type="match status" value="1"/>
</dbReference>
<dbReference type="RefSeq" id="WP_086552792.1">
    <property type="nucleotide sequence ID" value="NZ_CALGIZ010000061.1"/>
</dbReference>
<protein>
    <submittedName>
        <fullName evidence="1">CRISPR-associated protein Csy2</fullName>
    </submittedName>
</protein>
<dbReference type="Pfam" id="PF09614">
    <property type="entry name" value="Cas_Csy2"/>
    <property type="match status" value="1"/>
</dbReference>
<organism evidence="1 2">
    <name type="scientific">Acetobacter orientalis</name>
    <dbReference type="NCBI Taxonomy" id="146474"/>
    <lineage>
        <taxon>Bacteria</taxon>
        <taxon>Pseudomonadati</taxon>
        <taxon>Pseudomonadota</taxon>
        <taxon>Alphaproteobacteria</taxon>
        <taxon>Acetobacterales</taxon>
        <taxon>Acetobacteraceae</taxon>
        <taxon>Acetobacter</taxon>
    </lineage>
</organism>
<accession>A0A251ZZY3</accession>
<dbReference type="Proteomes" id="UP000194639">
    <property type="component" value="Unassembled WGS sequence"/>
</dbReference>
<gene>
    <name evidence="1" type="ORF">HK12_09290</name>
</gene>
<reference evidence="1 2" key="1">
    <citation type="submission" date="2014-06" db="EMBL/GenBank/DDBJ databases">
        <authorList>
            <person name="Ju J."/>
            <person name="Zhang J."/>
        </authorList>
    </citation>
    <scope>NUCLEOTIDE SEQUENCE [LARGE SCALE GENOMIC DNA]</scope>
    <source>
        <strain evidence="1">DmW_045</strain>
    </source>
</reference>
<dbReference type="AlphaFoldDB" id="A0A251ZZY3"/>
<dbReference type="InterPro" id="IPR013398">
    <property type="entry name" value="CRISPR-assoc_prot_Csy2"/>
</dbReference>
<sequence length="316" mass="34853">MISQEIPYSSHIIVMPHLRVQNANAISSPLTHGFPSITAFMGLMWALERRANAAGINVLFNGVGVICHNYQEQVTQSGFTQTFNLTRNPVDKSGQTAPIVEEGRIHLDISVLFAVEAPDWSDDEKQETDIAALHAIMQGMRLAGGSFLAPLAGQAAQSAPWCIAYESPEVEPEYFKNARYRVLPGFALVERSALITQKLAEIQKQNPEATALDAWLSLVRVNWHYNAAQDTWQHDRTNGWVVPIPVGYGALGAVCPPGTVAGVRDATVPFQVVESLFSLGEWVSPLRLKNAQDVLWYPSSKPENGVYRCHNSYRAL</sequence>
<proteinExistence type="predicted"/>
<evidence type="ECO:0000313" key="1">
    <source>
        <dbReference type="EMBL" id="OUI80304.1"/>
    </source>
</evidence>
<dbReference type="EMBL" id="JOMO01000036">
    <property type="protein sequence ID" value="OUI80304.1"/>
    <property type="molecule type" value="Genomic_DNA"/>
</dbReference>
<comment type="caution">
    <text evidence="1">The sequence shown here is derived from an EMBL/GenBank/DDBJ whole genome shotgun (WGS) entry which is preliminary data.</text>
</comment>
<name>A0A251ZZY3_9PROT</name>
<dbReference type="CDD" id="cd09736">
    <property type="entry name" value="Csy2_I-F"/>
    <property type="match status" value="1"/>
</dbReference>